<evidence type="ECO:0000313" key="3">
    <source>
        <dbReference type="Proteomes" id="UP000481153"/>
    </source>
</evidence>
<feature type="region of interest" description="Disordered" evidence="1">
    <location>
        <begin position="1"/>
        <end position="23"/>
    </location>
</feature>
<dbReference type="Proteomes" id="UP000481153">
    <property type="component" value="Unassembled WGS sequence"/>
</dbReference>
<comment type="caution">
    <text evidence="2">The sequence shown here is derived from an EMBL/GenBank/DDBJ whole genome shotgun (WGS) entry which is preliminary data.</text>
</comment>
<evidence type="ECO:0000313" key="2">
    <source>
        <dbReference type="EMBL" id="KAF0743845.1"/>
    </source>
</evidence>
<organism evidence="2 3">
    <name type="scientific">Aphanomyces euteiches</name>
    <dbReference type="NCBI Taxonomy" id="100861"/>
    <lineage>
        <taxon>Eukaryota</taxon>
        <taxon>Sar</taxon>
        <taxon>Stramenopiles</taxon>
        <taxon>Oomycota</taxon>
        <taxon>Saprolegniomycetes</taxon>
        <taxon>Saprolegniales</taxon>
        <taxon>Verrucalvaceae</taxon>
        <taxon>Aphanomyces</taxon>
    </lineage>
</organism>
<reference evidence="2 3" key="1">
    <citation type="submission" date="2019-07" db="EMBL/GenBank/DDBJ databases">
        <title>Genomics analysis of Aphanomyces spp. identifies a new class of oomycete effector associated with host adaptation.</title>
        <authorList>
            <person name="Gaulin E."/>
        </authorList>
    </citation>
    <scope>NUCLEOTIDE SEQUENCE [LARGE SCALE GENOMIC DNA]</scope>
    <source>
        <strain evidence="2 3">ATCC 201684</strain>
    </source>
</reference>
<sequence length="96" mass="10956">MQLQTFSSFSPYSFKGTNEREQARDTKRILLVHSTTSFFANRKKIQLAQVKSPNDENTTVLSGLFGLLLGQLFQQHLLHDLLFFDEEGADNANHRA</sequence>
<keyword evidence="3" id="KW-1185">Reference proteome</keyword>
<feature type="compositionally biased region" description="Polar residues" evidence="1">
    <location>
        <begin position="1"/>
        <end position="11"/>
    </location>
</feature>
<dbReference type="EMBL" id="VJMJ01000012">
    <property type="protein sequence ID" value="KAF0743845.1"/>
    <property type="molecule type" value="Genomic_DNA"/>
</dbReference>
<protein>
    <submittedName>
        <fullName evidence="2">Uncharacterized protein</fullName>
    </submittedName>
</protein>
<proteinExistence type="predicted"/>
<gene>
    <name evidence="2" type="ORF">Ae201684_001491</name>
</gene>
<evidence type="ECO:0000256" key="1">
    <source>
        <dbReference type="SAM" id="MobiDB-lite"/>
    </source>
</evidence>
<name>A0A6G0XT82_9STRA</name>
<accession>A0A6G0XT82</accession>
<dbReference type="AlphaFoldDB" id="A0A6G0XT82"/>